<name>A0A0Q3IQF7_BRADI</name>
<dbReference type="OrthoDB" id="270009at2759"/>
<protein>
    <submittedName>
        <fullName evidence="2 3">Uncharacterized protein</fullName>
    </submittedName>
</protein>
<dbReference type="Proteomes" id="UP000008810">
    <property type="component" value="Chromosome 4"/>
</dbReference>
<dbReference type="AlphaFoldDB" id="A0A0Q3IQF7"/>
<evidence type="ECO:0000256" key="1">
    <source>
        <dbReference type="SAM" id="MobiDB-lite"/>
    </source>
</evidence>
<dbReference type="STRING" id="15368.A0A0Q3IQF7"/>
<evidence type="ECO:0000313" key="2">
    <source>
        <dbReference type="EMBL" id="KQJ88488.1"/>
    </source>
</evidence>
<reference evidence="2 3" key="1">
    <citation type="journal article" date="2010" name="Nature">
        <title>Genome sequencing and analysis of the model grass Brachypodium distachyon.</title>
        <authorList>
            <consortium name="International Brachypodium Initiative"/>
        </authorList>
    </citation>
    <scope>NUCLEOTIDE SEQUENCE [LARGE SCALE GENOMIC DNA]</scope>
    <source>
        <strain evidence="2 3">Bd21</strain>
    </source>
</reference>
<dbReference type="Gramene" id="KQJ88488">
    <property type="protein sequence ID" value="KQJ88488"/>
    <property type="gene ID" value="BRADI_4g18811v3"/>
</dbReference>
<reference evidence="3" key="3">
    <citation type="submission" date="2018-08" db="UniProtKB">
        <authorList>
            <consortium name="EnsemblPlants"/>
        </authorList>
    </citation>
    <scope>IDENTIFICATION</scope>
    <source>
        <strain evidence="3">cv. Bd21</strain>
    </source>
</reference>
<dbReference type="InParanoid" id="A0A0Q3IQF7"/>
<keyword evidence="4" id="KW-1185">Reference proteome</keyword>
<accession>A0A0Q3IQF7</accession>
<dbReference type="EMBL" id="CM000883">
    <property type="protein sequence ID" value="KQJ88488.1"/>
    <property type="molecule type" value="Genomic_DNA"/>
</dbReference>
<proteinExistence type="predicted"/>
<dbReference type="ExpressionAtlas" id="A0A0Q3IQF7">
    <property type="expression patterns" value="baseline"/>
</dbReference>
<reference evidence="2" key="2">
    <citation type="submission" date="2017-06" db="EMBL/GenBank/DDBJ databases">
        <title>WGS assembly of Brachypodium distachyon.</title>
        <authorList>
            <consortium name="The International Brachypodium Initiative"/>
            <person name="Lucas S."/>
            <person name="Harmon-Smith M."/>
            <person name="Lail K."/>
            <person name="Tice H."/>
            <person name="Grimwood J."/>
            <person name="Bruce D."/>
            <person name="Barry K."/>
            <person name="Shu S."/>
            <person name="Lindquist E."/>
            <person name="Wang M."/>
            <person name="Pitluck S."/>
            <person name="Vogel J.P."/>
            <person name="Garvin D.F."/>
            <person name="Mockler T.C."/>
            <person name="Schmutz J."/>
            <person name="Rokhsar D."/>
            <person name="Bevan M.W."/>
        </authorList>
    </citation>
    <scope>NUCLEOTIDE SEQUENCE</scope>
    <source>
        <strain evidence="2">Bd21</strain>
    </source>
</reference>
<dbReference type="EnsemblPlants" id="KQJ88488">
    <property type="protein sequence ID" value="KQJ88488"/>
    <property type="gene ID" value="BRADI_4g18811v3"/>
</dbReference>
<feature type="region of interest" description="Disordered" evidence="1">
    <location>
        <begin position="1"/>
        <end position="20"/>
    </location>
</feature>
<sequence length="102" mass="11032">MGGSRCVVHGPRRGAGSCGRWRRGHAHVQGVPVMGELKNETNSVKPGPSVGTTAIGGSFILLIRDGKSVTKKDFLDERIKLEILPVFVLVYPEETLVEHKGI</sequence>
<evidence type="ECO:0000313" key="4">
    <source>
        <dbReference type="Proteomes" id="UP000008810"/>
    </source>
</evidence>
<organism evidence="2">
    <name type="scientific">Brachypodium distachyon</name>
    <name type="common">Purple false brome</name>
    <name type="synonym">Trachynia distachya</name>
    <dbReference type="NCBI Taxonomy" id="15368"/>
    <lineage>
        <taxon>Eukaryota</taxon>
        <taxon>Viridiplantae</taxon>
        <taxon>Streptophyta</taxon>
        <taxon>Embryophyta</taxon>
        <taxon>Tracheophyta</taxon>
        <taxon>Spermatophyta</taxon>
        <taxon>Magnoliopsida</taxon>
        <taxon>Liliopsida</taxon>
        <taxon>Poales</taxon>
        <taxon>Poaceae</taxon>
        <taxon>BOP clade</taxon>
        <taxon>Pooideae</taxon>
        <taxon>Stipodae</taxon>
        <taxon>Brachypodieae</taxon>
        <taxon>Brachypodium</taxon>
    </lineage>
</organism>
<evidence type="ECO:0000313" key="3">
    <source>
        <dbReference type="EnsemblPlants" id="KQJ88488"/>
    </source>
</evidence>
<gene>
    <name evidence="2" type="ORF">BRADI_4g18811v3</name>
</gene>